<evidence type="ECO:0000313" key="3">
    <source>
        <dbReference type="EMBL" id="QNM07917.1"/>
    </source>
</evidence>
<proteinExistence type="predicted"/>
<dbReference type="InterPro" id="IPR046059">
    <property type="entry name" value="DUF6017"/>
</dbReference>
<feature type="domain" description="DUF6017" evidence="2">
    <location>
        <begin position="200"/>
        <end position="332"/>
    </location>
</feature>
<keyword evidence="4" id="KW-1185">Reference proteome</keyword>
<organism evidence="3 4">
    <name type="scientific">Wansuia hejianensis</name>
    <dbReference type="NCBI Taxonomy" id="2763667"/>
    <lineage>
        <taxon>Bacteria</taxon>
        <taxon>Bacillati</taxon>
        <taxon>Bacillota</taxon>
        <taxon>Clostridia</taxon>
        <taxon>Lachnospirales</taxon>
        <taxon>Lachnospiraceae</taxon>
        <taxon>Wansuia</taxon>
    </lineage>
</organism>
<evidence type="ECO:0000259" key="1">
    <source>
        <dbReference type="Pfam" id="PF06970"/>
    </source>
</evidence>
<reference evidence="3 4" key="1">
    <citation type="submission" date="2020-08" db="EMBL/GenBank/DDBJ databases">
        <authorList>
            <person name="Liu C."/>
            <person name="Sun Q."/>
        </authorList>
    </citation>
    <scope>NUCLEOTIDE SEQUENCE [LARGE SCALE GENOMIC DNA]</scope>
    <source>
        <strain evidence="3 4">NSJ-29</strain>
    </source>
</reference>
<dbReference type="Pfam" id="PF06970">
    <property type="entry name" value="RepA_N"/>
    <property type="match status" value="1"/>
</dbReference>
<name>A0A7G9GAT5_9FIRM</name>
<dbReference type="InterPro" id="IPR010724">
    <property type="entry name" value="RepA_N"/>
</dbReference>
<gene>
    <name evidence="3" type="ORF">H9Q79_13490</name>
</gene>
<protein>
    <submittedName>
        <fullName evidence="3">Replication initiator protein A</fullName>
    </submittedName>
</protein>
<dbReference type="Pfam" id="PF19481">
    <property type="entry name" value="DUF6017"/>
    <property type="match status" value="1"/>
</dbReference>
<dbReference type="AlphaFoldDB" id="A0A7G9GAT5"/>
<sequence>MGKRLALDYFYGDQAEQFVFYRIPKALFTDPYYKDISSDAKILYGLLLDRMSLSIKNHWVDDKNRVYVIFAIEEVMEMMGCGNQKAVKILAELDGEKGIGLIEKKRQGLGRPNLIYIKNFLTGMALDEKEKEEEPIQKCENHISGNVMEIEQQEWPMDQKCENHIPGTVKKEYQEVCFSRGNKKKRKETNQNEILSIHQSSAREPPAISRVSVTPEQEYQAYETMIRSSIQYQALILDHPQEKEQIDEIVALLTETCCSKKDQIRIGSEERPAGVVRSKLLHLTPEHIRYVMECLRQNTTKIWNIRQYLLTVLYHASETIRHYYAARVNHDLYGQK</sequence>
<dbReference type="RefSeq" id="WP_118644386.1">
    <property type="nucleotide sequence ID" value="NZ_CP060635.1"/>
</dbReference>
<evidence type="ECO:0000259" key="2">
    <source>
        <dbReference type="Pfam" id="PF19481"/>
    </source>
</evidence>
<feature type="domain" description="Replication initiator A N-terminal" evidence="1">
    <location>
        <begin position="20"/>
        <end position="93"/>
    </location>
</feature>
<accession>A0A7G9GAT5</accession>
<dbReference type="Proteomes" id="UP000515860">
    <property type="component" value="Chromosome"/>
</dbReference>
<dbReference type="KEGG" id="whj:H9Q79_13490"/>
<evidence type="ECO:0000313" key="4">
    <source>
        <dbReference type="Proteomes" id="UP000515860"/>
    </source>
</evidence>
<dbReference type="EMBL" id="CP060635">
    <property type="protein sequence ID" value="QNM07917.1"/>
    <property type="molecule type" value="Genomic_DNA"/>
</dbReference>